<accession>A0ABS5KAV7</accession>
<dbReference type="EMBL" id="JAGUCN010000012">
    <property type="protein sequence ID" value="MBS2211987.1"/>
    <property type="molecule type" value="Genomic_DNA"/>
</dbReference>
<evidence type="ECO:0000313" key="1">
    <source>
        <dbReference type="EMBL" id="MBS2211987.1"/>
    </source>
</evidence>
<reference evidence="1 2" key="1">
    <citation type="journal article" date="2014" name="Int. J. Syst. Evol. Microbiol.">
        <title>Carboxylicivirga gen. nov. in the family Marinilabiliaceae with two novel species, Carboxylicivirga mesophila sp. nov. and Carboxylicivirga taeanensis sp. nov., and reclassification of Cytophaga fermentans as Saccharicrinis fermentans gen. nov., comb. nov.</title>
        <authorList>
            <person name="Yang S.H."/>
            <person name="Seo H.S."/>
            <person name="Woo J.H."/>
            <person name="Oh H.M."/>
            <person name="Jang H."/>
            <person name="Lee J.H."/>
            <person name="Kim S.J."/>
            <person name="Kwon K.K."/>
        </authorList>
    </citation>
    <scope>NUCLEOTIDE SEQUENCE [LARGE SCALE GENOMIC DNA]</scope>
    <source>
        <strain evidence="1 2">JCM 18290</strain>
    </source>
</reference>
<comment type="caution">
    <text evidence="1">The sequence shown here is derived from an EMBL/GenBank/DDBJ whole genome shotgun (WGS) entry which is preliminary data.</text>
</comment>
<feature type="non-terminal residue" evidence="1">
    <location>
        <position position="1"/>
    </location>
</feature>
<dbReference type="RefSeq" id="WP_212228381.1">
    <property type="nucleotide sequence ID" value="NZ_JAGUCN010000012.1"/>
</dbReference>
<evidence type="ECO:0008006" key="3">
    <source>
        <dbReference type="Google" id="ProtNLM"/>
    </source>
</evidence>
<sequence>LVVQIPASIVSSSRTDNLNAESATAPCGQPLAASKTHLHNMINIFKRKNKKTAKVETKAKTILCIPGIWKDRSDIVSSITKENLGDFLVAGTIIMNLKTEQGFELEIHERDEQMREAFKSAGIVNQISEDFLNLIEQHNYVIYLIGETGSLKGAKAISEAGNAILKAGGIGIKVESTGKAFTREHWTSLLSDFQESNLYEMFVLDSIHDGNGTTYTCGMHNLGFKDCIVSDIEFQESVRLLSIFGYYQIVDKPEIKEKQTFSEDINSPVFEIKNEINQPCIGDELFENPYGMWRLKKK</sequence>
<dbReference type="Proteomes" id="UP000721861">
    <property type="component" value="Unassembled WGS sequence"/>
</dbReference>
<protein>
    <recommendedName>
        <fullName evidence="3">DUF4261 domain-containing protein</fullName>
    </recommendedName>
</protein>
<keyword evidence="2" id="KW-1185">Reference proteome</keyword>
<proteinExistence type="predicted"/>
<gene>
    <name evidence="1" type="ORF">KEM09_11260</name>
</gene>
<evidence type="ECO:0000313" key="2">
    <source>
        <dbReference type="Proteomes" id="UP000721861"/>
    </source>
</evidence>
<organism evidence="1 2">
    <name type="scientific">Carboxylicivirga mesophila</name>
    <dbReference type="NCBI Taxonomy" id="1166478"/>
    <lineage>
        <taxon>Bacteria</taxon>
        <taxon>Pseudomonadati</taxon>
        <taxon>Bacteroidota</taxon>
        <taxon>Bacteroidia</taxon>
        <taxon>Marinilabiliales</taxon>
        <taxon>Marinilabiliaceae</taxon>
        <taxon>Carboxylicivirga</taxon>
    </lineage>
</organism>
<name>A0ABS5KAV7_9BACT</name>